<reference evidence="4" key="1">
    <citation type="submission" date="2022-11" db="UniProtKB">
        <authorList>
            <consortium name="WormBaseParasite"/>
        </authorList>
    </citation>
    <scope>IDENTIFICATION</scope>
</reference>
<proteinExistence type="inferred from homology"/>
<dbReference type="Pfam" id="PF00328">
    <property type="entry name" value="His_Phos_2"/>
    <property type="match status" value="1"/>
</dbReference>
<comment type="similarity">
    <text evidence="2">Belongs to the histidine acid phosphatase family.</text>
</comment>
<dbReference type="InterPro" id="IPR033379">
    <property type="entry name" value="Acid_Pase_AS"/>
</dbReference>
<dbReference type="GO" id="GO:0003993">
    <property type="term" value="F:acid phosphatase activity"/>
    <property type="evidence" value="ECO:0007669"/>
    <property type="project" value="UniProtKB-EC"/>
</dbReference>
<evidence type="ECO:0000256" key="1">
    <source>
        <dbReference type="ARBA" id="ARBA00000032"/>
    </source>
</evidence>
<sequence length="426" mass="49502">MYNIFFRATYLSLYLGFTCVYLLPEISAEKNTLKFVQAIWRHGDRAPKYKPYPADKYDESFWPRGWSQLTNKGMQEMKELGAYFREHYTKEFISPVFKRDEVYLKSSNADRALVSAQAFLNGLFPPTEDQEFFEPGLNWQPIPVHASASEESDPLLKPTSFRCPAYKRLKTKAAEGVEAELSSKYIEFFEYLKPIVQAKGPKVRLREVTKLIDIEREILHNLSQPDWVFKNWPQYSNKTTLDIVLELRHIERTAEFNETSLFFLTSGLLLGDWLDRIEAISRGELVKPKKMMLYSSHDGTIQGLLYALQTAEGYKIPYASCLIMELHEKQGYFFVELYYRTPTTTNTLGYNMEQLVIKGCVKSCPLDKFMLLLRANALFKTENLYQRCELPLCIINGAISPMLTEYTHYFKYLTLLLATSLSVKLF</sequence>
<dbReference type="Gene3D" id="3.40.50.1240">
    <property type="entry name" value="Phosphoglycerate mutase-like"/>
    <property type="match status" value="1"/>
</dbReference>
<dbReference type="PROSITE" id="PS00616">
    <property type="entry name" value="HIS_ACID_PHOSPHAT_1"/>
    <property type="match status" value="1"/>
</dbReference>
<dbReference type="PANTHER" id="PTHR11567">
    <property type="entry name" value="ACID PHOSPHATASE-RELATED"/>
    <property type="match status" value="1"/>
</dbReference>
<dbReference type="InterPro" id="IPR050645">
    <property type="entry name" value="Histidine_acid_phosphatase"/>
</dbReference>
<keyword evidence="3" id="KW-1185">Reference proteome</keyword>
<comment type="catalytic activity">
    <reaction evidence="1">
        <text>a phosphate monoester + H2O = an alcohol + phosphate</text>
        <dbReference type="Rhea" id="RHEA:15017"/>
        <dbReference type="ChEBI" id="CHEBI:15377"/>
        <dbReference type="ChEBI" id="CHEBI:30879"/>
        <dbReference type="ChEBI" id="CHEBI:43474"/>
        <dbReference type="ChEBI" id="CHEBI:67140"/>
        <dbReference type="EC" id="3.1.3.2"/>
    </reaction>
</comment>
<dbReference type="AlphaFoldDB" id="A0A915CLZ8"/>
<dbReference type="WBParaSite" id="jg10056.1">
    <property type="protein sequence ID" value="jg10056.1"/>
    <property type="gene ID" value="jg10056"/>
</dbReference>
<dbReference type="InterPro" id="IPR029033">
    <property type="entry name" value="His_PPase_superfam"/>
</dbReference>
<dbReference type="PANTHER" id="PTHR11567:SF210">
    <property type="entry name" value="ACID PHOSPHATASE 5-RELATED"/>
    <property type="match status" value="1"/>
</dbReference>
<evidence type="ECO:0000313" key="3">
    <source>
        <dbReference type="Proteomes" id="UP000887574"/>
    </source>
</evidence>
<organism evidence="3 4">
    <name type="scientific">Ditylenchus dipsaci</name>
    <dbReference type="NCBI Taxonomy" id="166011"/>
    <lineage>
        <taxon>Eukaryota</taxon>
        <taxon>Metazoa</taxon>
        <taxon>Ecdysozoa</taxon>
        <taxon>Nematoda</taxon>
        <taxon>Chromadorea</taxon>
        <taxon>Rhabditida</taxon>
        <taxon>Tylenchina</taxon>
        <taxon>Tylenchomorpha</taxon>
        <taxon>Sphaerularioidea</taxon>
        <taxon>Anguinidae</taxon>
        <taxon>Anguininae</taxon>
        <taxon>Ditylenchus</taxon>
    </lineage>
</organism>
<dbReference type="Proteomes" id="UP000887574">
    <property type="component" value="Unplaced"/>
</dbReference>
<dbReference type="SUPFAM" id="SSF53254">
    <property type="entry name" value="Phosphoglycerate mutase-like"/>
    <property type="match status" value="1"/>
</dbReference>
<accession>A0A915CLZ8</accession>
<protein>
    <submittedName>
        <fullName evidence="4">Acid phosphatase</fullName>
    </submittedName>
</protein>
<evidence type="ECO:0000256" key="2">
    <source>
        <dbReference type="ARBA" id="ARBA00005375"/>
    </source>
</evidence>
<name>A0A915CLZ8_9BILA</name>
<dbReference type="InterPro" id="IPR000560">
    <property type="entry name" value="His_Pase_clade-2"/>
</dbReference>
<dbReference type="CDD" id="cd07061">
    <property type="entry name" value="HP_HAP_like"/>
    <property type="match status" value="1"/>
</dbReference>
<evidence type="ECO:0000313" key="4">
    <source>
        <dbReference type="WBParaSite" id="jg10056.1"/>
    </source>
</evidence>